<dbReference type="EMBL" id="CP003362">
    <property type="protein sequence ID" value="AGB49735.1"/>
    <property type="molecule type" value="Genomic_DNA"/>
</dbReference>
<keyword evidence="1 8" id="KW-0820">tRNA-binding</keyword>
<feature type="binding site" evidence="8">
    <location>
        <position position="254"/>
    </location>
    <ligand>
        <name>Zn(2+)</name>
        <dbReference type="ChEBI" id="CHEBI:29105"/>
    </ligand>
</feature>
<proteinExistence type="inferred from homology"/>
<dbReference type="Gene3D" id="3.30.56.70">
    <property type="entry name" value="N2,N2-dimethylguanosine tRNA methyltransferase, C-terminal domain"/>
    <property type="match status" value="1"/>
</dbReference>
<comment type="caution">
    <text evidence="8">Lacks conserved residue(s) required for the propagation of feature annotation.</text>
</comment>
<comment type="similarity">
    <text evidence="8 9">Belongs to the class I-like SAM-binding methyltransferase superfamily. Trm1 family.</text>
</comment>
<dbReference type="HAMAP" id="MF_00290">
    <property type="entry name" value="tRNA_dimethyltr_TRM1"/>
    <property type="match status" value="1"/>
</dbReference>
<keyword evidence="2 8" id="KW-0489">Methyltransferase</keyword>
<keyword evidence="6 8" id="KW-0694">RNA-binding</keyword>
<dbReference type="Proteomes" id="UP000010866">
    <property type="component" value="Chromosome"/>
</dbReference>
<evidence type="ECO:0000256" key="4">
    <source>
        <dbReference type="ARBA" id="ARBA00022691"/>
    </source>
</evidence>
<dbReference type="InterPro" id="IPR042296">
    <property type="entry name" value="tRNA_met_Trm1_C"/>
</dbReference>
<keyword evidence="8" id="KW-0862">Zinc</keyword>
<comment type="function">
    <text evidence="8">Dimethylates a single guanine residue at position 26 of a number of tRNAs using S-adenosyl-L-methionine as donor of the methyl groups.</text>
</comment>
<dbReference type="GO" id="GO:0002940">
    <property type="term" value="P:tRNA N2-guanine methylation"/>
    <property type="evidence" value="ECO:0007669"/>
    <property type="project" value="TreeGrafter"/>
</dbReference>
<evidence type="ECO:0000256" key="6">
    <source>
        <dbReference type="ARBA" id="ARBA00022884"/>
    </source>
</evidence>
<dbReference type="Gene3D" id="3.40.50.150">
    <property type="entry name" value="Vaccinia Virus protein VP39"/>
    <property type="match status" value="1"/>
</dbReference>
<feature type="binding site" evidence="8">
    <location>
        <position position="271"/>
    </location>
    <ligand>
        <name>Zn(2+)</name>
        <dbReference type="ChEBI" id="CHEBI:29105"/>
    </ligand>
</feature>
<dbReference type="AlphaFoldDB" id="L0KYH1"/>
<dbReference type="GO" id="GO:0160104">
    <property type="term" value="F:tRNA (guanine(26)-N2)-dimethyltransferase activity"/>
    <property type="evidence" value="ECO:0007669"/>
    <property type="project" value="UniProtKB-UniRule"/>
</dbReference>
<dbReference type="InterPro" id="IPR022923">
    <property type="entry name" value="TRM1_arc_bac"/>
</dbReference>
<dbReference type="RefSeq" id="WP_015324900.1">
    <property type="nucleotide sequence ID" value="NC_019977.1"/>
</dbReference>
<accession>L0KYH1</accession>
<evidence type="ECO:0000256" key="2">
    <source>
        <dbReference type="ARBA" id="ARBA00022603"/>
    </source>
</evidence>
<dbReference type="PANTHER" id="PTHR10631:SF3">
    <property type="entry name" value="TRNA (GUANINE(26)-N(2))-DIMETHYLTRANSFERASE"/>
    <property type="match status" value="1"/>
</dbReference>
<dbReference type="EC" id="2.1.1.216" evidence="7 8"/>
<dbReference type="GeneID" id="14407344"/>
<evidence type="ECO:0000256" key="8">
    <source>
        <dbReference type="HAMAP-Rule" id="MF_00290"/>
    </source>
</evidence>
<dbReference type="CDD" id="cd02440">
    <property type="entry name" value="AdoMet_MTases"/>
    <property type="match status" value="1"/>
</dbReference>
<evidence type="ECO:0000313" key="10">
    <source>
        <dbReference type="EMBL" id="AGB49735.1"/>
    </source>
</evidence>
<dbReference type="HOGENOM" id="CLU_010862_5_1_2"/>
<reference evidence="11" key="1">
    <citation type="submission" date="2012-02" db="EMBL/GenBank/DDBJ databases">
        <title>Complete sequence of chromosome of Methanomethylovorans hollandica DSM 15978.</title>
        <authorList>
            <person name="Lucas S."/>
            <person name="Copeland A."/>
            <person name="Lapidus A."/>
            <person name="Glavina del Rio T."/>
            <person name="Dalin E."/>
            <person name="Tice H."/>
            <person name="Bruce D."/>
            <person name="Goodwin L."/>
            <person name="Pitluck S."/>
            <person name="Peters L."/>
            <person name="Mikhailova N."/>
            <person name="Held B."/>
            <person name="Kyrpides N."/>
            <person name="Mavromatis K."/>
            <person name="Ivanova N."/>
            <person name="Brettin T."/>
            <person name="Detter J.C."/>
            <person name="Han C."/>
            <person name="Larimer F."/>
            <person name="Land M."/>
            <person name="Hauser L."/>
            <person name="Markowitz V."/>
            <person name="Cheng J.-F."/>
            <person name="Hugenholtz P."/>
            <person name="Woyke T."/>
            <person name="Wu D."/>
            <person name="Spring S."/>
            <person name="Schroeder M."/>
            <person name="Brambilla E."/>
            <person name="Klenk H.-P."/>
            <person name="Eisen J.A."/>
        </authorList>
    </citation>
    <scope>NUCLEOTIDE SEQUENCE [LARGE SCALE GENOMIC DNA]</scope>
    <source>
        <strain evidence="11">DSM 15978 / NBRC 107637 / DMS1</strain>
    </source>
</reference>
<evidence type="ECO:0000256" key="9">
    <source>
        <dbReference type="PROSITE-ProRule" id="PRU00958"/>
    </source>
</evidence>
<dbReference type="KEGG" id="mhz:Metho_1535"/>
<feature type="binding site" evidence="8">
    <location>
        <position position="274"/>
    </location>
    <ligand>
        <name>Zn(2+)</name>
        <dbReference type="ChEBI" id="CHEBI:29105"/>
    </ligand>
</feature>
<evidence type="ECO:0000256" key="1">
    <source>
        <dbReference type="ARBA" id="ARBA00022555"/>
    </source>
</evidence>
<evidence type="ECO:0000256" key="3">
    <source>
        <dbReference type="ARBA" id="ARBA00022679"/>
    </source>
</evidence>
<dbReference type="Pfam" id="PF02005">
    <property type="entry name" value="TRM"/>
    <property type="match status" value="1"/>
</dbReference>
<feature type="binding site" evidence="8">
    <location>
        <position position="251"/>
    </location>
    <ligand>
        <name>Zn(2+)</name>
        <dbReference type="ChEBI" id="CHEBI:29105"/>
    </ligand>
</feature>
<dbReference type="OrthoDB" id="372177at2157"/>
<dbReference type="SUPFAM" id="SSF53335">
    <property type="entry name" value="S-adenosyl-L-methionine-dependent methyltransferases"/>
    <property type="match status" value="1"/>
</dbReference>
<evidence type="ECO:0000256" key="7">
    <source>
        <dbReference type="ARBA" id="ARBA00039099"/>
    </source>
</evidence>
<feature type="binding site" evidence="8">
    <location>
        <position position="41"/>
    </location>
    <ligand>
        <name>S-adenosyl-L-methionine</name>
        <dbReference type="ChEBI" id="CHEBI:59789"/>
    </ligand>
</feature>
<name>L0KYH1_METHD</name>
<sequence length="387" mass="43005">MKTRTIQEGGTRALVPPVPDDGQLSISSASVFYNPEMELNRDLSVASIAAFSQIMSSRRHLEMSEITYVDALSASGIRGLRIAKEVGLNVTLNDWSEEAYTLIKENAAINDLTDKVRICLGNANALLHKERYNIVDIDPFGSPTTYLDAASSSVINMLAVTATDTAPLCGAHLNSGIRKYSAVPLNVEYHSEMGLRIMLGMIARDLARHEKAMHPMFCHATRHYVRAYLEVKKGANKTDKCLKDLGFIAHCTKCTARSVHYGMAVHIPEKCELCGEETSIAGPLWLGPLHNREFCDSVLVQLTNRELGKKEYAVKIVELCRNELDIPTFYDQHLLTKKLGISAMPMEELLKELTGDGFKASRTHFSGTSFKTNAGLKEILDILRRFR</sequence>
<evidence type="ECO:0000313" key="11">
    <source>
        <dbReference type="Proteomes" id="UP000010866"/>
    </source>
</evidence>
<keyword evidence="5 8" id="KW-0819">tRNA processing</keyword>
<protein>
    <recommendedName>
        <fullName evidence="7 8">tRNA (guanine(26)-N(2))-dimethyltransferase</fullName>
        <ecNumber evidence="7 8">2.1.1.216</ecNumber>
    </recommendedName>
    <alternativeName>
        <fullName evidence="8">tRNA 2,2-dimethylguanosine-26 methyltransferase</fullName>
    </alternativeName>
    <alternativeName>
        <fullName evidence="8">tRNA(guanine-26,N(2)-N(2)) methyltransferase</fullName>
    </alternativeName>
    <alternativeName>
        <fullName evidence="8">tRNA(m(2,2)G26)dimethyltransferase</fullName>
    </alternativeName>
</protein>
<dbReference type="PANTHER" id="PTHR10631">
    <property type="entry name" value="N 2 ,N 2 -DIMETHYLGUANOSINE TRNA METHYLTRANSFERASE"/>
    <property type="match status" value="1"/>
</dbReference>
<dbReference type="STRING" id="867904.Metho_1535"/>
<feature type="binding site" evidence="8">
    <location>
        <position position="123"/>
    </location>
    <ligand>
        <name>S-adenosyl-L-methionine</name>
        <dbReference type="ChEBI" id="CHEBI:59789"/>
    </ligand>
</feature>
<keyword evidence="3 8" id="KW-0808">Transferase</keyword>
<dbReference type="GO" id="GO:0000049">
    <property type="term" value="F:tRNA binding"/>
    <property type="evidence" value="ECO:0007669"/>
    <property type="project" value="UniProtKB-UniRule"/>
</dbReference>
<dbReference type="PROSITE" id="PS51626">
    <property type="entry name" value="SAM_MT_TRM1"/>
    <property type="match status" value="1"/>
</dbReference>
<feature type="binding site" evidence="8">
    <location>
        <position position="78"/>
    </location>
    <ligand>
        <name>S-adenosyl-L-methionine</name>
        <dbReference type="ChEBI" id="CHEBI:59789"/>
    </ligand>
</feature>
<dbReference type="InterPro" id="IPR002905">
    <property type="entry name" value="Trm1"/>
</dbReference>
<dbReference type="NCBIfam" id="TIGR00308">
    <property type="entry name" value="TRM1"/>
    <property type="match status" value="1"/>
</dbReference>
<dbReference type="InterPro" id="IPR029063">
    <property type="entry name" value="SAM-dependent_MTases_sf"/>
</dbReference>
<gene>
    <name evidence="8" type="primary">trm1</name>
    <name evidence="10" type="ordered locus">Metho_1535</name>
</gene>
<comment type="catalytic activity">
    <reaction evidence="8">
        <text>guanosine(26) in tRNA + 2 S-adenosyl-L-methionine = N(2)-dimethylguanosine(26) in tRNA + 2 S-adenosyl-L-homocysteine + 2 H(+)</text>
        <dbReference type="Rhea" id="RHEA:43140"/>
        <dbReference type="Rhea" id="RHEA-COMP:10359"/>
        <dbReference type="Rhea" id="RHEA-COMP:10360"/>
        <dbReference type="ChEBI" id="CHEBI:15378"/>
        <dbReference type="ChEBI" id="CHEBI:57856"/>
        <dbReference type="ChEBI" id="CHEBI:59789"/>
        <dbReference type="ChEBI" id="CHEBI:74269"/>
        <dbReference type="ChEBI" id="CHEBI:74513"/>
        <dbReference type="EC" id="2.1.1.216"/>
    </reaction>
</comment>
<keyword evidence="11" id="KW-1185">Reference proteome</keyword>
<feature type="binding site" evidence="8">
    <location>
        <position position="94"/>
    </location>
    <ligand>
        <name>S-adenosyl-L-methionine</name>
        <dbReference type="ChEBI" id="CHEBI:59789"/>
    </ligand>
</feature>
<evidence type="ECO:0000256" key="5">
    <source>
        <dbReference type="ARBA" id="ARBA00022694"/>
    </source>
</evidence>
<dbReference type="GO" id="GO:0046872">
    <property type="term" value="F:metal ion binding"/>
    <property type="evidence" value="ECO:0007669"/>
    <property type="project" value="UniProtKB-KW"/>
</dbReference>
<keyword evidence="8" id="KW-0479">Metal-binding</keyword>
<keyword evidence="4 8" id="KW-0949">S-adenosyl-L-methionine</keyword>
<organism evidence="10 11">
    <name type="scientific">Methanomethylovorans hollandica (strain DSM 15978 / NBRC 107637 / DMS1)</name>
    <dbReference type="NCBI Taxonomy" id="867904"/>
    <lineage>
        <taxon>Archaea</taxon>
        <taxon>Methanobacteriati</taxon>
        <taxon>Methanobacteriota</taxon>
        <taxon>Stenosarchaea group</taxon>
        <taxon>Methanomicrobia</taxon>
        <taxon>Methanosarcinales</taxon>
        <taxon>Methanosarcinaceae</taxon>
        <taxon>Methanomethylovorans</taxon>
    </lineage>
</organism>